<dbReference type="Gene3D" id="2.130.10.30">
    <property type="entry name" value="Regulator of chromosome condensation 1/beta-lactamase-inhibitor protein II"/>
    <property type="match status" value="2"/>
</dbReference>
<keyword evidence="1" id="KW-0677">Repeat</keyword>
<dbReference type="InterPro" id="IPR058923">
    <property type="entry name" value="RCC1-like_dom"/>
</dbReference>
<keyword evidence="5" id="KW-1185">Reference proteome</keyword>
<protein>
    <recommendedName>
        <fullName evidence="3">RCC1-like domain-containing protein</fullName>
    </recommendedName>
</protein>
<reference evidence="4 5" key="1">
    <citation type="journal article" date="2024" name="Nat. Commun.">
        <title>Phylogenomics reveals the evolutionary origins of lichenization in chlorophyte algae.</title>
        <authorList>
            <person name="Puginier C."/>
            <person name="Libourel C."/>
            <person name="Otte J."/>
            <person name="Skaloud P."/>
            <person name="Haon M."/>
            <person name="Grisel S."/>
            <person name="Petersen M."/>
            <person name="Berrin J.G."/>
            <person name="Delaux P.M."/>
            <person name="Dal Grande F."/>
            <person name="Keller J."/>
        </authorList>
    </citation>
    <scope>NUCLEOTIDE SEQUENCE [LARGE SCALE GENOMIC DNA]</scope>
    <source>
        <strain evidence="4 5">SAG 2043</strain>
    </source>
</reference>
<organism evidence="4 5">
    <name type="scientific">[Myrmecia] bisecta</name>
    <dbReference type="NCBI Taxonomy" id="41462"/>
    <lineage>
        <taxon>Eukaryota</taxon>
        <taxon>Viridiplantae</taxon>
        <taxon>Chlorophyta</taxon>
        <taxon>core chlorophytes</taxon>
        <taxon>Trebouxiophyceae</taxon>
        <taxon>Trebouxiales</taxon>
        <taxon>Trebouxiaceae</taxon>
        <taxon>Myrmecia</taxon>
    </lineage>
</organism>
<gene>
    <name evidence="4" type="ORF">WJX72_000524</name>
</gene>
<dbReference type="InterPro" id="IPR009091">
    <property type="entry name" value="RCC1/BLIP-II"/>
</dbReference>
<feature type="repeat" description="RCC1" evidence="2">
    <location>
        <begin position="111"/>
        <end position="164"/>
    </location>
</feature>
<name>A0AAW1PTQ9_9CHLO</name>
<feature type="domain" description="RCC1-like" evidence="3">
    <location>
        <begin position="9"/>
        <end position="402"/>
    </location>
</feature>
<dbReference type="PANTHER" id="PTHR22870:SF395">
    <property type="entry name" value="UVB-RESISTANCE PROTEIN UVR8-RELATED"/>
    <property type="match status" value="1"/>
</dbReference>
<feature type="repeat" description="RCC1" evidence="2">
    <location>
        <begin position="165"/>
        <end position="223"/>
    </location>
</feature>
<dbReference type="PROSITE" id="PS00626">
    <property type="entry name" value="RCC1_2"/>
    <property type="match status" value="3"/>
</dbReference>
<evidence type="ECO:0000313" key="4">
    <source>
        <dbReference type="EMBL" id="KAK9811244.1"/>
    </source>
</evidence>
<evidence type="ECO:0000259" key="3">
    <source>
        <dbReference type="Pfam" id="PF25390"/>
    </source>
</evidence>
<dbReference type="Pfam" id="PF25390">
    <property type="entry name" value="WD40_RLD"/>
    <property type="match status" value="1"/>
</dbReference>
<accession>A0AAW1PTQ9</accession>
<evidence type="ECO:0000256" key="1">
    <source>
        <dbReference type="ARBA" id="ARBA00022737"/>
    </source>
</evidence>
<dbReference type="Proteomes" id="UP001489004">
    <property type="component" value="Unassembled WGS sequence"/>
</dbReference>
<dbReference type="InterPro" id="IPR051210">
    <property type="entry name" value="Ub_ligase/GEF_domain"/>
</dbReference>
<feature type="repeat" description="RCC1" evidence="2">
    <location>
        <begin position="7"/>
        <end position="59"/>
    </location>
</feature>
<evidence type="ECO:0000313" key="5">
    <source>
        <dbReference type="Proteomes" id="UP001489004"/>
    </source>
</evidence>
<dbReference type="SUPFAM" id="SSF50985">
    <property type="entry name" value="RCC1/BLIP-II"/>
    <property type="match status" value="1"/>
</dbReference>
<feature type="repeat" description="RCC1" evidence="2">
    <location>
        <begin position="224"/>
        <end position="273"/>
    </location>
</feature>
<evidence type="ECO:0000256" key="2">
    <source>
        <dbReference type="PROSITE-ProRule" id="PRU00235"/>
    </source>
</evidence>
<proteinExistence type="predicted"/>
<comment type="caution">
    <text evidence="4">The sequence shown here is derived from an EMBL/GenBank/DDBJ whole genome shotgun (WGS) entry which is preliminary data.</text>
</comment>
<feature type="repeat" description="RCC1" evidence="2">
    <location>
        <begin position="274"/>
        <end position="324"/>
    </location>
</feature>
<dbReference type="EMBL" id="JALJOR010000009">
    <property type="protein sequence ID" value="KAK9811244.1"/>
    <property type="molecule type" value="Genomic_DNA"/>
</dbReference>
<dbReference type="AlphaFoldDB" id="A0AAW1PTQ9"/>
<sequence length="408" mass="43398">MSTPARRLLACWGNGDFGRLGHGIECLSEEFPRLCAALPEISVSHVICGGAHTTVTTAEGNVWAFGLNDAGQLGHSVEATFVPVPRIVPLPEPVSQVAAGHYHTLFLTQAGNVWACGRNHRGQLGVSGAAACDVRHPIKIPELAGADVVSIAAGAEHSLAVTRGGEVYSWGCGGHGRLGHGKASIRRLLNRDEKLPRLVKALAPLRVERLAAGHMHSGCVDSDGYVHVWGYGRFWQLGLTKDEDVSAPQQVASLHSIRSLAFGGSHSLAIQHDGRVLAWGANQNGSLGLGRDDDQTARVPTAVANLRADQVAAGWKHSLAVGAGGRLFTWGWGGSMGTPSAYEQQLTSGGQLGLGNDFDYWIHTNVEWLQLDEVDLIKQSTRDGHQAWRVVQASCGFNHTAAVIEMLG</sequence>
<dbReference type="InterPro" id="IPR000408">
    <property type="entry name" value="Reg_chr_condens"/>
</dbReference>
<dbReference type="PANTHER" id="PTHR22870">
    <property type="entry name" value="REGULATOR OF CHROMOSOME CONDENSATION"/>
    <property type="match status" value="1"/>
</dbReference>
<dbReference type="PROSITE" id="PS50012">
    <property type="entry name" value="RCC1_3"/>
    <property type="match status" value="6"/>
</dbReference>
<feature type="repeat" description="RCC1" evidence="2">
    <location>
        <begin position="60"/>
        <end position="110"/>
    </location>
</feature>
<dbReference type="PRINTS" id="PR00633">
    <property type="entry name" value="RCCNDNSATION"/>
</dbReference>